<name>A0A9D9DSX3_9BACT</name>
<reference evidence="2" key="2">
    <citation type="journal article" date="2021" name="PeerJ">
        <title>Extensive microbial diversity within the chicken gut microbiome revealed by metagenomics and culture.</title>
        <authorList>
            <person name="Gilroy R."/>
            <person name="Ravi A."/>
            <person name="Getino M."/>
            <person name="Pursley I."/>
            <person name="Horton D.L."/>
            <person name="Alikhan N.F."/>
            <person name="Baker D."/>
            <person name="Gharbi K."/>
            <person name="Hall N."/>
            <person name="Watson M."/>
            <person name="Adriaenssens E.M."/>
            <person name="Foster-Nyarko E."/>
            <person name="Jarju S."/>
            <person name="Secka A."/>
            <person name="Antonio M."/>
            <person name="Oren A."/>
            <person name="Chaudhuri R.R."/>
            <person name="La Ragione R."/>
            <person name="Hildebrand F."/>
            <person name="Pallen M.J."/>
        </authorList>
    </citation>
    <scope>NUCLEOTIDE SEQUENCE</scope>
    <source>
        <strain evidence="2">2889</strain>
    </source>
</reference>
<dbReference type="InterPro" id="IPR052912">
    <property type="entry name" value="UPF0111_domain"/>
</dbReference>
<dbReference type="Gene3D" id="1.20.58.220">
    <property type="entry name" value="Phosphate transport system protein phou homolog 2, domain 2"/>
    <property type="match status" value="1"/>
</dbReference>
<sequence length="215" mass="24542">MKNTFFSRLAPKESKFYPLLDQLSETLVKAADTLVSSLPKSTPEEREETYRKIKDLEHEGDKLSQKILDELSSTFITPFDREDIHDLASSLDDVIDGINSCAERISLYNPRPISNSGRTIGDLIRQGANCLNRAVHELDRFRDKPKTLRECCVELHDIETQADIVYALFIKQLFEEEKDAIEIIKIKDIMETLEETTDAVDHVGKLLANLIVKYA</sequence>
<dbReference type="InterPro" id="IPR018445">
    <property type="entry name" value="Put_Phosphate_transp_reg"/>
</dbReference>
<dbReference type="EMBL" id="JADIMZ010000130">
    <property type="protein sequence ID" value="MBO8433359.1"/>
    <property type="molecule type" value="Genomic_DNA"/>
</dbReference>
<dbReference type="Pfam" id="PF01865">
    <property type="entry name" value="PhoU_div"/>
    <property type="match status" value="1"/>
</dbReference>
<dbReference type="InterPro" id="IPR038078">
    <property type="entry name" value="PhoU-like_sf"/>
</dbReference>
<comment type="similarity">
    <text evidence="1">Belongs to the UPF0111 family.</text>
</comment>
<comment type="caution">
    <text evidence="2">The sequence shown here is derived from an EMBL/GenBank/DDBJ whole genome shotgun (WGS) entry which is preliminary data.</text>
</comment>
<evidence type="ECO:0000256" key="1">
    <source>
        <dbReference type="ARBA" id="ARBA00008591"/>
    </source>
</evidence>
<accession>A0A9D9DSX3</accession>
<reference evidence="2" key="1">
    <citation type="submission" date="2020-10" db="EMBL/GenBank/DDBJ databases">
        <authorList>
            <person name="Gilroy R."/>
        </authorList>
    </citation>
    <scope>NUCLEOTIDE SEQUENCE</scope>
    <source>
        <strain evidence="2">2889</strain>
    </source>
</reference>
<dbReference type="AlphaFoldDB" id="A0A9D9DSX3"/>
<evidence type="ECO:0000313" key="2">
    <source>
        <dbReference type="EMBL" id="MBO8433359.1"/>
    </source>
</evidence>
<protein>
    <submittedName>
        <fullName evidence="2">DUF47 family protein</fullName>
    </submittedName>
</protein>
<gene>
    <name evidence="2" type="ORF">IAB08_08735</name>
</gene>
<dbReference type="PANTHER" id="PTHR37298">
    <property type="entry name" value="UPF0111 PROTEIN YKAA"/>
    <property type="match status" value="1"/>
</dbReference>
<evidence type="ECO:0000313" key="3">
    <source>
        <dbReference type="Proteomes" id="UP000823612"/>
    </source>
</evidence>
<organism evidence="2 3">
    <name type="scientific">Candidatus Pullibacteroides excrementavium</name>
    <dbReference type="NCBI Taxonomy" id="2840905"/>
    <lineage>
        <taxon>Bacteria</taxon>
        <taxon>Pseudomonadati</taxon>
        <taxon>Bacteroidota</taxon>
        <taxon>Bacteroidia</taxon>
        <taxon>Bacteroidales</taxon>
        <taxon>Candidatus Pullibacteroides</taxon>
    </lineage>
</organism>
<proteinExistence type="inferred from homology"/>
<dbReference type="Proteomes" id="UP000823612">
    <property type="component" value="Unassembled WGS sequence"/>
</dbReference>
<dbReference type="PANTHER" id="PTHR37298:SF1">
    <property type="entry name" value="UPF0111 PROTEIN YKAA"/>
    <property type="match status" value="1"/>
</dbReference>